<feature type="transmembrane region" description="Helical" evidence="9">
    <location>
        <begin position="353"/>
        <end position="386"/>
    </location>
</feature>
<evidence type="ECO:0000313" key="11">
    <source>
        <dbReference type="Proteomes" id="UP000649955"/>
    </source>
</evidence>
<dbReference type="Proteomes" id="UP000649955">
    <property type="component" value="Unassembled WGS sequence"/>
</dbReference>
<evidence type="ECO:0000256" key="8">
    <source>
        <dbReference type="SAM" id="MobiDB-lite"/>
    </source>
</evidence>
<dbReference type="PANTHER" id="PTHR21716:SF53">
    <property type="entry name" value="PERMEASE PERM-RELATED"/>
    <property type="match status" value="1"/>
</dbReference>
<feature type="transmembrane region" description="Helical" evidence="9">
    <location>
        <begin position="65"/>
        <end position="86"/>
    </location>
</feature>
<comment type="subcellular location">
    <subcellularLocation>
        <location evidence="1">Cell membrane</location>
        <topology evidence="1">Multi-pass membrane protein</topology>
    </subcellularLocation>
</comment>
<keyword evidence="3" id="KW-0813">Transport</keyword>
<dbReference type="PANTHER" id="PTHR21716">
    <property type="entry name" value="TRANSMEMBRANE PROTEIN"/>
    <property type="match status" value="1"/>
</dbReference>
<feature type="transmembrane region" description="Helical" evidence="9">
    <location>
        <begin position="274"/>
        <end position="298"/>
    </location>
</feature>
<feature type="compositionally biased region" description="Basic and acidic residues" evidence="8">
    <location>
        <begin position="9"/>
        <end position="31"/>
    </location>
</feature>
<evidence type="ECO:0000313" key="10">
    <source>
        <dbReference type="EMBL" id="GHG03587.1"/>
    </source>
</evidence>
<organism evidence="10 11">
    <name type="scientific">Amycolatopsis bullii</name>
    <dbReference type="NCBI Taxonomy" id="941987"/>
    <lineage>
        <taxon>Bacteria</taxon>
        <taxon>Bacillati</taxon>
        <taxon>Actinomycetota</taxon>
        <taxon>Actinomycetes</taxon>
        <taxon>Pseudonocardiales</taxon>
        <taxon>Pseudonocardiaceae</taxon>
        <taxon>Amycolatopsis</taxon>
    </lineage>
</organism>
<keyword evidence="7 9" id="KW-0472">Membrane</keyword>
<dbReference type="Pfam" id="PF01594">
    <property type="entry name" value="AI-2E_transport"/>
    <property type="match status" value="1"/>
</dbReference>
<accession>A0ABQ3K4U8</accession>
<feature type="transmembrane region" description="Helical" evidence="9">
    <location>
        <begin position="305"/>
        <end position="333"/>
    </location>
</feature>
<keyword evidence="5 9" id="KW-0812">Transmembrane</keyword>
<name>A0ABQ3K4U8_9PSEU</name>
<feature type="transmembrane region" description="Helical" evidence="9">
    <location>
        <begin position="92"/>
        <end position="113"/>
    </location>
</feature>
<protein>
    <submittedName>
        <fullName evidence="10">AI-2E family transporter</fullName>
    </submittedName>
</protein>
<evidence type="ECO:0000256" key="2">
    <source>
        <dbReference type="ARBA" id="ARBA00009773"/>
    </source>
</evidence>
<evidence type="ECO:0000256" key="5">
    <source>
        <dbReference type="ARBA" id="ARBA00022692"/>
    </source>
</evidence>
<evidence type="ECO:0000256" key="6">
    <source>
        <dbReference type="ARBA" id="ARBA00022989"/>
    </source>
</evidence>
<dbReference type="InterPro" id="IPR002549">
    <property type="entry name" value="AI-2E-like"/>
</dbReference>
<dbReference type="EMBL" id="BNAW01000005">
    <property type="protein sequence ID" value="GHG03587.1"/>
    <property type="molecule type" value="Genomic_DNA"/>
</dbReference>
<comment type="caution">
    <text evidence="10">The sequence shown here is derived from an EMBL/GenBank/DDBJ whole genome shotgun (WGS) entry which is preliminary data.</text>
</comment>
<feature type="transmembrane region" description="Helical" evidence="9">
    <location>
        <begin position="203"/>
        <end position="223"/>
    </location>
</feature>
<evidence type="ECO:0000256" key="1">
    <source>
        <dbReference type="ARBA" id="ARBA00004651"/>
    </source>
</evidence>
<keyword evidence="11" id="KW-1185">Reference proteome</keyword>
<keyword evidence="6 9" id="KW-1133">Transmembrane helix</keyword>
<evidence type="ECO:0000256" key="9">
    <source>
        <dbReference type="SAM" id="Phobius"/>
    </source>
</evidence>
<dbReference type="RefSeq" id="WP_191308285.1">
    <property type="nucleotide sequence ID" value="NZ_BNAW01000005.1"/>
</dbReference>
<evidence type="ECO:0000256" key="7">
    <source>
        <dbReference type="ARBA" id="ARBA00023136"/>
    </source>
</evidence>
<gene>
    <name evidence="10" type="ORF">GCM10017567_19160</name>
</gene>
<evidence type="ECO:0000256" key="3">
    <source>
        <dbReference type="ARBA" id="ARBA00022448"/>
    </source>
</evidence>
<comment type="similarity">
    <text evidence="2">Belongs to the autoinducer-2 exporter (AI-2E) (TC 2.A.86) family.</text>
</comment>
<proteinExistence type="inferred from homology"/>
<keyword evidence="4" id="KW-1003">Cell membrane</keyword>
<feature type="region of interest" description="Disordered" evidence="8">
    <location>
        <begin position="1"/>
        <end position="34"/>
    </location>
</feature>
<reference evidence="11" key="1">
    <citation type="journal article" date="2019" name="Int. J. Syst. Evol. Microbiol.">
        <title>The Global Catalogue of Microorganisms (GCM) 10K type strain sequencing project: providing services to taxonomists for standard genome sequencing and annotation.</title>
        <authorList>
            <consortium name="The Broad Institute Genomics Platform"/>
            <consortium name="The Broad Institute Genome Sequencing Center for Infectious Disease"/>
            <person name="Wu L."/>
            <person name="Ma J."/>
        </authorList>
    </citation>
    <scope>NUCLEOTIDE SEQUENCE [LARGE SCALE GENOMIC DNA]</scope>
    <source>
        <strain evidence="11">CGMCC 4.7680</strain>
    </source>
</reference>
<feature type="transmembrane region" description="Helical" evidence="9">
    <location>
        <begin position="120"/>
        <end position="142"/>
    </location>
</feature>
<evidence type="ECO:0000256" key="4">
    <source>
        <dbReference type="ARBA" id="ARBA00022475"/>
    </source>
</evidence>
<sequence length="397" mass="41618">MAASSGDEPGDRGDAAREGHHDLVAQPHTEDEGTVAEAEAEAAQLSTLVQPLGEPGRRLDRKSPFFVGLLGAAGVAVAYVLAQAIVTAQDTLVLIGLALFLAIGLEPAVSWLVGRRFPRWAAVLAVLLGLLVVVGGFLALAIPVVVEQATAFAHQAPRYLQTLQDHSSPLGQLNDRFGLQQHLQQLLSGGSGVLDTALSAGKAVLGTLGDLLIVIVLTIYFLADLPRIRRGFYRLVPHSRRPRVILIGDEIFAKVGAYVLGNALISLIAGSAAYGWLLIFGVPYALLLAILVALLDLIPVLGTAIAGIAVSLVALTVSWPVAVATVGFFLVYRVLEDYLLVPRIIGKVVKVPALVTVVAVLLGGVLLGVIGALVAIPIAAAVLLILHEVTFPRLDQA</sequence>